<dbReference type="Proteomes" id="UP001253848">
    <property type="component" value="Unassembled WGS sequence"/>
</dbReference>
<feature type="domain" description="RNA polymerase sigma-70 region 2" evidence="5">
    <location>
        <begin position="24"/>
        <end position="91"/>
    </location>
</feature>
<dbReference type="EMBL" id="JAVRHN010000001">
    <property type="protein sequence ID" value="MDT0684996.1"/>
    <property type="molecule type" value="Genomic_DNA"/>
</dbReference>
<evidence type="ECO:0000259" key="6">
    <source>
        <dbReference type="Pfam" id="PF08281"/>
    </source>
</evidence>
<evidence type="ECO:0000256" key="4">
    <source>
        <dbReference type="ARBA" id="ARBA00023163"/>
    </source>
</evidence>
<evidence type="ECO:0000259" key="5">
    <source>
        <dbReference type="Pfam" id="PF04542"/>
    </source>
</evidence>
<reference evidence="7 8" key="1">
    <citation type="submission" date="2023-09" db="EMBL/GenBank/DDBJ databases">
        <authorList>
            <person name="Rey-Velasco X."/>
        </authorList>
    </citation>
    <scope>NUCLEOTIDE SEQUENCE [LARGE SCALE GENOMIC DNA]</scope>
    <source>
        <strain evidence="7 8">F225</strain>
    </source>
</reference>
<evidence type="ECO:0000256" key="2">
    <source>
        <dbReference type="ARBA" id="ARBA00023015"/>
    </source>
</evidence>
<dbReference type="InterPro" id="IPR007627">
    <property type="entry name" value="RNA_pol_sigma70_r2"/>
</dbReference>
<gene>
    <name evidence="7" type="ORF">RM541_01370</name>
</gene>
<dbReference type="Gene3D" id="1.10.10.10">
    <property type="entry name" value="Winged helix-like DNA-binding domain superfamily/Winged helix DNA-binding domain"/>
    <property type="match status" value="1"/>
</dbReference>
<organism evidence="7 8">
    <name type="scientific">Autumnicola psychrophila</name>
    <dbReference type="NCBI Taxonomy" id="3075592"/>
    <lineage>
        <taxon>Bacteria</taxon>
        <taxon>Pseudomonadati</taxon>
        <taxon>Bacteroidota</taxon>
        <taxon>Flavobacteriia</taxon>
        <taxon>Flavobacteriales</taxon>
        <taxon>Flavobacteriaceae</taxon>
        <taxon>Autumnicola</taxon>
    </lineage>
</organism>
<dbReference type="NCBIfam" id="TIGR02937">
    <property type="entry name" value="sigma70-ECF"/>
    <property type="match status" value="1"/>
</dbReference>
<dbReference type="PANTHER" id="PTHR43133:SF46">
    <property type="entry name" value="RNA POLYMERASE SIGMA-70 FACTOR ECF SUBFAMILY"/>
    <property type="match status" value="1"/>
</dbReference>
<protein>
    <submittedName>
        <fullName evidence="7">Sigma-70 family RNA polymerase sigma factor</fullName>
    </submittedName>
</protein>
<dbReference type="InterPro" id="IPR013325">
    <property type="entry name" value="RNA_pol_sigma_r2"/>
</dbReference>
<evidence type="ECO:0000313" key="8">
    <source>
        <dbReference type="Proteomes" id="UP001253848"/>
    </source>
</evidence>
<dbReference type="InterPro" id="IPR039425">
    <property type="entry name" value="RNA_pol_sigma-70-like"/>
</dbReference>
<keyword evidence="2" id="KW-0805">Transcription regulation</keyword>
<dbReference type="InterPro" id="IPR013249">
    <property type="entry name" value="RNA_pol_sigma70_r4_t2"/>
</dbReference>
<keyword evidence="8" id="KW-1185">Reference proteome</keyword>
<keyword evidence="4" id="KW-0804">Transcription</keyword>
<dbReference type="Pfam" id="PF08281">
    <property type="entry name" value="Sigma70_r4_2"/>
    <property type="match status" value="1"/>
</dbReference>
<sequence length="177" mass="21072">MKNIDTHFLLRALKRGDINSLEKLYKLYYSKLYWFSKKFDSVTMESDDFVQQTFLKLWDNRNQLKDNVSLDQQIFVICKNLIINQLKREAKTSAHFKEADLSEEEEMQEVEIENCNLKELRDVIDNLPPKRKNIFLLHKIENLTYDEISKSLGISKKTIANHIYLAHNYIKEILCKP</sequence>
<evidence type="ECO:0000256" key="1">
    <source>
        <dbReference type="ARBA" id="ARBA00010641"/>
    </source>
</evidence>
<keyword evidence="3" id="KW-0731">Sigma factor</keyword>
<dbReference type="PANTHER" id="PTHR43133">
    <property type="entry name" value="RNA POLYMERASE ECF-TYPE SIGMA FACTO"/>
    <property type="match status" value="1"/>
</dbReference>
<dbReference type="CDD" id="cd06171">
    <property type="entry name" value="Sigma70_r4"/>
    <property type="match status" value="1"/>
</dbReference>
<evidence type="ECO:0000256" key="3">
    <source>
        <dbReference type="ARBA" id="ARBA00023082"/>
    </source>
</evidence>
<dbReference type="Gene3D" id="1.10.1740.10">
    <property type="match status" value="1"/>
</dbReference>
<dbReference type="SUPFAM" id="SSF88659">
    <property type="entry name" value="Sigma3 and sigma4 domains of RNA polymerase sigma factors"/>
    <property type="match status" value="1"/>
</dbReference>
<feature type="domain" description="RNA polymerase sigma factor 70 region 4 type 2" evidence="6">
    <location>
        <begin position="118"/>
        <end position="166"/>
    </location>
</feature>
<comment type="caution">
    <text evidence="7">The sequence shown here is derived from an EMBL/GenBank/DDBJ whole genome shotgun (WGS) entry which is preliminary data.</text>
</comment>
<proteinExistence type="inferred from homology"/>
<dbReference type="SUPFAM" id="SSF88946">
    <property type="entry name" value="Sigma2 domain of RNA polymerase sigma factors"/>
    <property type="match status" value="1"/>
</dbReference>
<evidence type="ECO:0000313" key="7">
    <source>
        <dbReference type="EMBL" id="MDT0684996.1"/>
    </source>
</evidence>
<dbReference type="Pfam" id="PF04542">
    <property type="entry name" value="Sigma70_r2"/>
    <property type="match status" value="1"/>
</dbReference>
<dbReference type="RefSeq" id="WP_311498436.1">
    <property type="nucleotide sequence ID" value="NZ_JAVRHN010000001.1"/>
</dbReference>
<dbReference type="InterPro" id="IPR036388">
    <property type="entry name" value="WH-like_DNA-bd_sf"/>
</dbReference>
<accession>A0ABU3DMT7</accession>
<comment type="similarity">
    <text evidence="1">Belongs to the sigma-70 factor family. ECF subfamily.</text>
</comment>
<dbReference type="InterPro" id="IPR013324">
    <property type="entry name" value="RNA_pol_sigma_r3/r4-like"/>
</dbReference>
<name>A0ABU3DMT7_9FLAO</name>
<dbReference type="InterPro" id="IPR014284">
    <property type="entry name" value="RNA_pol_sigma-70_dom"/>
</dbReference>